<dbReference type="STRING" id="1427503.HE1_00939"/>
<sequence length="246" mass="27901">MLHAKEQPFRPTKYCLLADQTLRILLILQDGKLHHIFTPLTIGGKTGNIVKSLRGFYVKPEVLKFLQDYGYWAIFLGSLIEGESIILTSSAMAAAGYFSIQKIMIIAFCGTVLADQGLYFLGYTYGATVLDWIRLRFPSMTPYIDKALNFLTRYQNIYILSFRFIWGVRIISSVIIGSQKISILRFATLNLIAAVIWTVVSCMAGFFIGEAILYGLEHYGWWISFGIIAFVLLIVLGWKMRKKSAH</sequence>
<keyword evidence="4" id="KW-1185">Reference proteome</keyword>
<dbReference type="EMBL" id="BAUP01000118">
    <property type="protein sequence ID" value="GAJ46604.1"/>
    <property type="molecule type" value="Genomic_DNA"/>
</dbReference>
<dbReference type="PANTHER" id="PTHR42709:SF2">
    <property type="entry name" value="INNER MEMBRANE PROTEIN YOHD"/>
    <property type="match status" value="1"/>
</dbReference>
<evidence type="ECO:0000256" key="1">
    <source>
        <dbReference type="SAM" id="Phobius"/>
    </source>
</evidence>
<comment type="caution">
    <text evidence="3">The sequence shown here is derived from an EMBL/GenBank/DDBJ whole genome shotgun (WGS) entry which is preliminary data.</text>
</comment>
<reference evidence="3 4" key="1">
    <citation type="journal article" date="2014" name="FEMS Microbiol. Lett.">
        <title>Draft genome sequences of three Holospora species (Holospora obtusa, Holospora undulata, and Holospora elegans), endonuclear symbiotic bacteria of the ciliate Paramecium caudatum.</title>
        <authorList>
            <person name="Dohra H."/>
            <person name="Tanaka K."/>
            <person name="Suzuki T."/>
            <person name="Fujishima M."/>
            <person name="Suzuki H."/>
        </authorList>
    </citation>
    <scope>NUCLEOTIDE SEQUENCE [LARGE SCALE GENOMIC DNA]</scope>
    <source>
        <strain evidence="3 4">E1</strain>
    </source>
</reference>
<feature type="transmembrane region" description="Helical" evidence="1">
    <location>
        <begin position="189"/>
        <end position="213"/>
    </location>
</feature>
<keyword evidence="1" id="KW-0812">Transmembrane</keyword>
<dbReference type="InterPro" id="IPR032816">
    <property type="entry name" value="VTT_dom"/>
</dbReference>
<feature type="domain" description="VTT" evidence="2">
    <location>
        <begin position="92"/>
        <end position="205"/>
    </location>
</feature>
<evidence type="ECO:0000259" key="2">
    <source>
        <dbReference type="Pfam" id="PF09335"/>
    </source>
</evidence>
<keyword evidence="1" id="KW-0472">Membrane</keyword>
<dbReference type="PANTHER" id="PTHR42709">
    <property type="entry name" value="ALKALINE PHOSPHATASE LIKE PROTEIN"/>
    <property type="match status" value="1"/>
</dbReference>
<gene>
    <name evidence="3" type="ORF">HE1_00939</name>
</gene>
<proteinExistence type="predicted"/>
<keyword evidence="1" id="KW-1133">Transmembrane helix</keyword>
<dbReference type="GO" id="GO:0005886">
    <property type="term" value="C:plasma membrane"/>
    <property type="evidence" value="ECO:0007669"/>
    <property type="project" value="TreeGrafter"/>
</dbReference>
<dbReference type="Proteomes" id="UP000024842">
    <property type="component" value="Unassembled WGS sequence"/>
</dbReference>
<dbReference type="AlphaFoldDB" id="A0A023DYM9"/>
<evidence type="ECO:0000313" key="4">
    <source>
        <dbReference type="Proteomes" id="UP000024842"/>
    </source>
</evidence>
<feature type="transmembrane region" description="Helical" evidence="1">
    <location>
        <begin position="103"/>
        <end position="125"/>
    </location>
</feature>
<protein>
    <submittedName>
        <fullName evidence="3">Inner membrane protein YohD</fullName>
    </submittedName>
</protein>
<feature type="transmembrane region" description="Helical" evidence="1">
    <location>
        <begin position="219"/>
        <end position="238"/>
    </location>
</feature>
<evidence type="ECO:0000313" key="3">
    <source>
        <dbReference type="EMBL" id="GAJ46604.1"/>
    </source>
</evidence>
<organism evidence="3 4">
    <name type="scientific">Holospora elegans E1</name>
    <dbReference type="NCBI Taxonomy" id="1427503"/>
    <lineage>
        <taxon>Bacteria</taxon>
        <taxon>Pseudomonadati</taxon>
        <taxon>Pseudomonadota</taxon>
        <taxon>Alphaproteobacteria</taxon>
        <taxon>Holosporales</taxon>
        <taxon>Holosporaceae</taxon>
        <taxon>Holospora</taxon>
    </lineage>
</organism>
<accession>A0A023DYM9</accession>
<dbReference type="Pfam" id="PF09335">
    <property type="entry name" value="VTT_dom"/>
    <property type="match status" value="1"/>
</dbReference>
<feature type="transmembrane region" description="Helical" evidence="1">
    <location>
        <begin position="69"/>
        <end position="91"/>
    </location>
</feature>
<name>A0A023DYM9_9PROT</name>
<dbReference type="InterPro" id="IPR051311">
    <property type="entry name" value="DedA_domain"/>
</dbReference>